<feature type="compositionally biased region" description="Acidic residues" evidence="6">
    <location>
        <begin position="405"/>
        <end position="416"/>
    </location>
</feature>
<evidence type="ECO:0000259" key="7">
    <source>
        <dbReference type="PROSITE" id="PS50600"/>
    </source>
</evidence>
<evidence type="ECO:0000313" key="8">
    <source>
        <dbReference type="EMBL" id="KAJ8612932.1"/>
    </source>
</evidence>
<evidence type="ECO:0000256" key="4">
    <source>
        <dbReference type="ARBA" id="ARBA00022786"/>
    </source>
</evidence>
<keyword evidence="2" id="KW-0597">Phosphoprotein</keyword>
<dbReference type="GO" id="GO:0016926">
    <property type="term" value="P:protein desumoylation"/>
    <property type="evidence" value="ECO:0007669"/>
    <property type="project" value="TreeGrafter"/>
</dbReference>
<dbReference type="Pfam" id="PF02902">
    <property type="entry name" value="Peptidase_C48"/>
    <property type="match status" value="1"/>
</dbReference>
<keyword evidence="5" id="KW-0378">Hydrolase</keyword>
<evidence type="ECO:0000256" key="3">
    <source>
        <dbReference type="ARBA" id="ARBA00022670"/>
    </source>
</evidence>
<dbReference type="Gene3D" id="3.40.395.10">
    <property type="entry name" value="Adenoviral Proteinase, Chain A"/>
    <property type="match status" value="1"/>
</dbReference>
<gene>
    <name evidence="8" type="ORF">CTAYLR_006179</name>
</gene>
<sequence length="416" mass="47603">MWTLTRRRATDLTKDEEVEVVEPKRPRRQTILIEIPDKIRCPRLWGGCREYVKVTARFAEDMLIIDLRTEEVYVLYESIVVFHLYEDRMAFQTLKGLAALSGYDPLGPPEQRFVVLEINNYQNVQTIVGSTPLARLCNQSPYTKRDVLCGEENALSCGESEAVAFVYPPRGPDAVTLLRGDRARLDDGEFLNDNLINCALKAEADDRVHAFNSFFFTRLLQGVDGVRRWTKGLDVFSKYLLCVPINLHLHWILAVVANPGPIDVDADTSPCLLIFDSMKRRSDRRVVDTLVAFLKAEWRRKRKSDPAFFDEIPVVYPDVPQQTNSYDCGVYVIKYFQDLLHNDLPLRVPPHPSAAAFRPRFTPDLFSPEDVTNERAKLDAFFRAQTRAFKTGATSPHRPRHSGETTDEEEDLRPPS</sequence>
<dbReference type="InterPro" id="IPR003653">
    <property type="entry name" value="Peptidase_C48_C"/>
</dbReference>
<dbReference type="PANTHER" id="PTHR46896">
    <property type="entry name" value="SENTRIN-SPECIFIC PROTEASE"/>
    <property type="match status" value="1"/>
</dbReference>
<dbReference type="GO" id="GO:0006508">
    <property type="term" value="P:proteolysis"/>
    <property type="evidence" value="ECO:0007669"/>
    <property type="project" value="UniProtKB-KW"/>
</dbReference>
<feature type="region of interest" description="Disordered" evidence="6">
    <location>
        <begin position="387"/>
        <end position="416"/>
    </location>
</feature>
<dbReference type="InterPro" id="IPR051947">
    <property type="entry name" value="Sentrin-specific_protease"/>
</dbReference>
<evidence type="ECO:0000256" key="2">
    <source>
        <dbReference type="ARBA" id="ARBA00022553"/>
    </source>
</evidence>
<protein>
    <recommendedName>
        <fullName evidence="7">Ubiquitin-like protease family profile domain-containing protein</fullName>
    </recommendedName>
</protein>
<comment type="similarity">
    <text evidence="1">Belongs to the peptidase C48 family.</text>
</comment>
<keyword evidence="4" id="KW-0833">Ubl conjugation pathway</keyword>
<comment type="caution">
    <text evidence="8">The sequence shown here is derived from an EMBL/GenBank/DDBJ whole genome shotgun (WGS) entry which is preliminary data.</text>
</comment>
<name>A0AAD7UP93_9STRA</name>
<proteinExistence type="inferred from homology"/>
<dbReference type="AlphaFoldDB" id="A0AAD7UP93"/>
<accession>A0AAD7UP93</accession>
<evidence type="ECO:0000256" key="1">
    <source>
        <dbReference type="ARBA" id="ARBA00005234"/>
    </source>
</evidence>
<dbReference type="InterPro" id="IPR038765">
    <property type="entry name" value="Papain-like_cys_pep_sf"/>
</dbReference>
<organism evidence="8 9">
    <name type="scientific">Chrysophaeum taylorii</name>
    <dbReference type="NCBI Taxonomy" id="2483200"/>
    <lineage>
        <taxon>Eukaryota</taxon>
        <taxon>Sar</taxon>
        <taxon>Stramenopiles</taxon>
        <taxon>Ochrophyta</taxon>
        <taxon>Pelagophyceae</taxon>
        <taxon>Pelagomonadales</taxon>
        <taxon>Pelagomonadaceae</taxon>
        <taxon>Chrysophaeum</taxon>
    </lineage>
</organism>
<keyword evidence="9" id="KW-1185">Reference proteome</keyword>
<dbReference type="GO" id="GO:0070139">
    <property type="term" value="F:SUMO-specific endopeptidase activity"/>
    <property type="evidence" value="ECO:0007669"/>
    <property type="project" value="TreeGrafter"/>
</dbReference>
<feature type="domain" description="Ubiquitin-like protease family profile" evidence="7">
    <location>
        <begin position="175"/>
        <end position="339"/>
    </location>
</feature>
<evidence type="ECO:0000256" key="5">
    <source>
        <dbReference type="ARBA" id="ARBA00022801"/>
    </source>
</evidence>
<keyword evidence="3" id="KW-0645">Protease</keyword>
<dbReference type="EMBL" id="JAQMWT010000038">
    <property type="protein sequence ID" value="KAJ8612932.1"/>
    <property type="molecule type" value="Genomic_DNA"/>
</dbReference>
<dbReference type="GO" id="GO:0005737">
    <property type="term" value="C:cytoplasm"/>
    <property type="evidence" value="ECO:0007669"/>
    <property type="project" value="TreeGrafter"/>
</dbReference>
<reference evidence="8" key="1">
    <citation type="submission" date="2023-01" db="EMBL/GenBank/DDBJ databases">
        <title>Metagenome sequencing of chrysophaentin producing Chrysophaeum taylorii.</title>
        <authorList>
            <person name="Davison J."/>
            <person name="Bewley C."/>
        </authorList>
    </citation>
    <scope>NUCLEOTIDE SEQUENCE</scope>
    <source>
        <strain evidence="8">NIES-1699</strain>
    </source>
</reference>
<dbReference type="PROSITE" id="PS50600">
    <property type="entry name" value="ULP_PROTEASE"/>
    <property type="match status" value="1"/>
</dbReference>
<evidence type="ECO:0000313" key="9">
    <source>
        <dbReference type="Proteomes" id="UP001230188"/>
    </source>
</evidence>
<dbReference type="GO" id="GO:0005634">
    <property type="term" value="C:nucleus"/>
    <property type="evidence" value="ECO:0007669"/>
    <property type="project" value="TreeGrafter"/>
</dbReference>
<evidence type="ECO:0000256" key="6">
    <source>
        <dbReference type="SAM" id="MobiDB-lite"/>
    </source>
</evidence>
<dbReference type="PANTHER" id="PTHR46896:SF3">
    <property type="entry name" value="FI06413P-RELATED"/>
    <property type="match status" value="1"/>
</dbReference>
<dbReference type="SUPFAM" id="SSF54001">
    <property type="entry name" value="Cysteine proteinases"/>
    <property type="match status" value="1"/>
</dbReference>
<dbReference type="Proteomes" id="UP001230188">
    <property type="component" value="Unassembled WGS sequence"/>
</dbReference>